<feature type="region of interest" description="Disordered" evidence="1">
    <location>
        <begin position="26"/>
        <end position="60"/>
    </location>
</feature>
<keyword evidence="3" id="KW-1185">Reference proteome</keyword>
<evidence type="ECO:0000313" key="3">
    <source>
        <dbReference type="Proteomes" id="UP001158576"/>
    </source>
</evidence>
<sequence>MSLQSQLREIEREIGQNHTRLGALLQRRHSNSHSCRDESSGDGEIFSTPPSSPQPVTNLPVQSQASIDRSRLKGLESDVARLQLALDDSVAASKESAKQFKADLSAGNLKTNSSSSSALPLKPRWRRLRKPIPIRYSCH</sequence>
<name>A0ABN7TD96_OIKDI</name>
<proteinExistence type="predicted"/>
<accession>A0ABN7TD96</accession>
<evidence type="ECO:0000313" key="2">
    <source>
        <dbReference type="EMBL" id="CAG5112554.1"/>
    </source>
</evidence>
<dbReference type="EMBL" id="OU015567">
    <property type="protein sequence ID" value="CAG5112554.1"/>
    <property type="molecule type" value="Genomic_DNA"/>
</dbReference>
<evidence type="ECO:0000256" key="1">
    <source>
        <dbReference type="SAM" id="MobiDB-lite"/>
    </source>
</evidence>
<dbReference type="Proteomes" id="UP001158576">
    <property type="component" value="Chromosome 2"/>
</dbReference>
<reference evidence="2 3" key="1">
    <citation type="submission" date="2021-04" db="EMBL/GenBank/DDBJ databases">
        <authorList>
            <person name="Bliznina A."/>
        </authorList>
    </citation>
    <scope>NUCLEOTIDE SEQUENCE [LARGE SCALE GENOMIC DNA]</scope>
</reference>
<gene>
    <name evidence="2" type="ORF">OKIOD_LOCUS15521</name>
</gene>
<protein>
    <submittedName>
        <fullName evidence="2">Oidioi.mRNA.OKI2018_I69.chr2.g6756.t5.cds</fullName>
    </submittedName>
</protein>
<organism evidence="2 3">
    <name type="scientific">Oikopleura dioica</name>
    <name type="common">Tunicate</name>
    <dbReference type="NCBI Taxonomy" id="34765"/>
    <lineage>
        <taxon>Eukaryota</taxon>
        <taxon>Metazoa</taxon>
        <taxon>Chordata</taxon>
        <taxon>Tunicata</taxon>
        <taxon>Appendicularia</taxon>
        <taxon>Copelata</taxon>
        <taxon>Oikopleuridae</taxon>
        <taxon>Oikopleura</taxon>
    </lineage>
</organism>